<dbReference type="InterPro" id="IPR000850">
    <property type="entry name" value="Adenylat/UMP-CMP_kin"/>
</dbReference>
<dbReference type="EMBL" id="LAZR01029840">
    <property type="protein sequence ID" value="KKL58398.1"/>
    <property type="molecule type" value="Genomic_DNA"/>
</dbReference>
<evidence type="ECO:0000313" key="4">
    <source>
        <dbReference type="EMBL" id="KKL58398.1"/>
    </source>
</evidence>
<dbReference type="SUPFAM" id="SSF52540">
    <property type="entry name" value="P-loop containing nucleoside triphosphate hydrolases"/>
    <property type="match status" value="1"/>
</dbReference>
<dbReference type="PRINTS" id="PR00094">
    <property type="entry name" value="ADENYLTKNASE"/>
</dbReference>
<evidence type="ECO:0008006" key="5">
    <source>
        <dbReference type="Google" id="ProtNLM"/>
    </source>
</evidence>
<dbReference type="GO" id="GO:0006139">
    <property type="term" value="P:nucleobase-containing compound metabolic process"/>
    <property type="evidence" value="ECO:0007669"/>
    <property type="project" value="InterPro"/>
</dbReference>
<reference evidence="4" key="1">
    <citation type="journal article" date="2015" name="Nature">
        <title>Complex archaea that bridge the gap between prokaryotes and eukaryotes.</title>
        <authorList>
            <person name="Spang A."/>
            <person name="Saw J.H."/>
            <person name="Jorgensen S.L."/>
            <person name="Zaremba-Niedzwiedzka K."/>
            <person name="Martijn J."/>
            <person name="Lind A.E."/>
            <person name="van Eijk R."/>
            <person name="Schleper C."/>
            <person name="Guy L."/>
            <person name="Ettema T.J."/>
        </authorList>
    </citation>
    <scope>NUCLEOTIDE SEQUENCE</scope>
</reference>
<organism evidence="4">
    <name type="scientific">marine sediment metagenome</name>
    <dbReference type="NCBI Taxonomy" id="412755"/>
    <lineage>
        <taxon>unclassified sequences</taxon>
        <taxon>metagenomes</taxon>
        <taxon>ecological metagenomes</taxon>
    </lineage>
</organism>
<proteinExistence type="predicted"/>
<gene>
    <name evidence="4" type="ORF">LCGC14_2225730</name>
</gene>
<protein>
    <recommendedName>
        <fullName evidence="5">Adenylate kinase</fullName>
    </recommendedName>
</protein>
<dbReference type="InterPro" id="IPR027417">
    <property type="entry name" value="P-loop_NTPase"/>
</dbReference>
<dbReference type="Pfam" id="PF00406">
    <property type="entry name" value="ADK"/>
    <property type="match status" value="1"/>
</dbReference>
<dbReference type="AlphaFoldDB" id="A0A0F9D9Q1"/>
<evidence type="ECO:0000256" key="1">
    <source>
        <dbReference type="ARBA" id="ARBA00022679"/>
    </source>
</evidence>
<name>A0A0F9D9Q1_9ZZZZ</name>
<comment type="caution">
    <text evidence="4">The sequence shown here is derived from an EMBL/GenBank/DDBJ whole genome shotgun (WGS) entry which is preliminary data.</text>
</comment>
<accession>A0A0F9D9Q1</accession>
<keyword evidence="2" id="KW-0547">Nucleotide-binding</keyword>
<dbReference type="PANTHER" id="PTHR23359">
    <property type="entry name" value="NUCLEOTIDE KINASE"/>
    <property type="match status" value="1"/>
</dbReference>
<evidence type="ECO:0000256" key="2">
    <source>
        <dbReference type="ARBA" id="ARBA00022741"/>
    </source>
</evidence>
<sequence>MNIVILGGAGAGKGTLAKQLQKKHGYFPLAPGELYRKEAELKTEFGLRAKSYWGDGNLCPDEMTNELVKNTISRFIRATFIFDG</sequence>
<feature type="non-terminal residue" evidence="4">
    <location>
        <position position="84"/>
    </location>
</feature>
<dbReference type="GO" id="GO:0005524">
    <property type="term" value="F:ATP binding"/>
    <property type="evidence" value="ECO:0007669"/>
    <property type="project" value="InterPro"/>
</dbReference>
<dbReference type="Gene3D" id="3.40.50.300">
    <property type="entry name" value="P-loop containing nucleotide triphosphate hydrolases"/>
    <property type="match status" value="1"/>
</dbReference>
<keyword evidence="3" id="KW-0418">Kinase</keyword>
<evidence type="ECO:0000256" key="3">
    <source>
        <dbReference type="ARBA" id="ARBA00022777"/>
    </source>
</evidence>
<dbReference type="GO" id="GO:0019205">
    <property type="term" value="F:nucleobase-containing compound kinase activity"/>
    <property type="evidence" value="ECO:0007669"/>
    <property type="project" value="InterPro"/>
</dbReference>
<keyword evidence="1" id="KW-0808">Transferase</keyword>